<protein>
    <submittedName>
        <fullName evidence="2">Uncharacterized protein</fullName>
    </submittedName>
</protein>
<sequence>SGTAVLGFTGGRYGGTAAGFWVAPPSGFGWYGGCSPEGMNVFGETKNTLRERREIGERRKRRERKKREK</sequence>
<feature type="non-terminal residue" evidence="2">
    <location>
        <position position="1"/>
    </location>
</feature>
<feature type="region of interest" description="Disordered" evidence="1">
    <location>
        <begin position="45"/>
        <end position="69"/>
    </location>
</feature>
<keyword evidence="3" id="KW-1185">Reference proteome</keyword>
<dbReference type="AlphaFoldDB" id="A0A392RN91"/>
<comment type="caution">
    <text evidence="2">The sequence shown here is derived from an EMBL/GenBank/DDBJ whole genome shotgun (WGS) entry which is preliminary data.</text>
</comment>
<feature type="compositionally biased region" description="Basic and acidic residues" evidence="1">
    <location>
        <begin position="47"/>
        <end position="57"/>
    </location>
</feature>
<organism evidence="2 3">
    <name type="scientific">Trifolium medium</name>
    <dbReference type="NCBI Taxonomy" id="97028"/>
    <lineage>
        <taxon>Eukaryota</taxon>
        <taxon>Viridiplantae</taxon>
        <taxon>Streptophyta</taxon>
        <taxon>Embryophyta</taxon>
        <taxon>Tracheophyta</taxon>
        <taxon>Spermatophyta</taxon>
        <taxon>Magnoliopsida</taxon>
        <taxon>eudicotyledons</taxon>
        <taxon>Gunneridae</taxon>
        <taxon>Pentapetalae</taxon>
        <taxon>rosids</taxon>
        <taxon>fabids</taxon>
        <taxon>Fabales</taxon>
        <taxon>Fabaceae</taxon>
        <taxon>Papilionoideae</taxon>
        <taxon>50 kb inversion clade</taxon>
        <taxon>NPAAA clade</taxon>
        <taxon>Hologalegina</taxon>
        <taxon>IRL clade</taxon>
        <taxon>Trifolieae</taxon>
        <taxon>Trifolium</taxon>
    </lineage>
</organism>
<reference evidence="2 3" key="1">
    <citation type="journal article" date="2018" name="Front. Plant Sci.">
        <title>Red Clover (Trifolium pratense) and Zigzag Clover (T. medium) - A Picture of Genomic Similarities and Differences.</title>
        <authorList>
            <person name="Dluhosova J."/>
            <person name="Istvanek J."/>
            <person name="Nedelnik J."/>
            <person name="Repkova J."/>
        </authorList>
    </citation>
    <scope>NUCLEOTIDE SEQUENCE [LARGE SCALE GENOMIC DNA]</scope>
    <source>
        <strain evidence="3">cv. 10/8</strain>
        <tissue evidence="2">Leaf</tissue>
    </source>
</reference>
<accession>A0A392RN91</accession>
<evidence type="ECO:0000256" key="1">
    <source>
        <dbReference type="SAM" id="MobiDB-lite"/>
    </source>
</evidence>
<evidence type="ECO:0000313" key="2">
    <source>
        <dbReference type="EMBL" id="MCI37025.1"/>
    </source>
</evidence>
<dbReference type="Proteomes" id="UP000265520">
    <property type="component" value="Unassembled WGS sequence"/>
</dbReference>
<dbReference type="EMBL" id="LXQA010239991">
    <property type="protein sequence ID" value="MCI37025.1"/>
    <property type="molecule type" value="Genomic_DNA"/>
</dbReference>
<feature type="compositionally biased region" description="Basic residues" evidence="1">
    <location>
        <begin position="58"/>
        <end position="69"/>
    </location>
</feature>
<proteinExistence type="predicted"/>
<evidence type="ECO:0000313" key="3">
    <source>
        <dbReference type="Proteomes" id="UP000265520"/>
    </source>
</evidence>
<name>A0A392RN91_9FABA</name>